<dbReference type="InterPro" id="IPR011006">
    <property type="entry name" value="CheY-like_superfamily"/>
</dbReference>
<dbReference type="GO" id="GO:0000160">
    <property type="term" value="P:phosphorelay signal transduction system"/>
    <property type="evidence" value="ECO:0007669"/>
    <property type="project" value="InterPro"/>
</dbReference>
<dbReference type="EMBL" id="JPRL01000001">
    <property type="protein sequence ID" value="KFF05696.1"/>
    <property type="molecule type" value="Genomic_DNA"/>
</dbReference>
<dbReference type="RefSeq" id="WP_035683340.1">
    <property type="nucleotide sequence ID" value="NZ_JPRL01000001.1"/>
</dbReference>
<comment type="caution">
    <text evidence="4">The sequence shown here is derived from an EMBL/GenBank/DDBJ whole genome shotgun (WGS) entry which is preliminary data.</text>
</comment>
<evidence type="ECO:0000256" key="1">
    <source>
        <dbReference type="ARBA" id="ARBA00022553"/>
    </source>
</evidence>
<evidence type="ECO:0000313" key="4">
    <source>
        <dbReference type="EMBL" id="KFF05696.1"/>
    </source>
</evidence>
<dbReference type="InterPro" id="IPR050595">
    <property type="entry name" value="Bact_response_regulator"/>
</dbReference>
<feature type="domain" description="Response regulatory" evidence="3">
    <location>
        <begin position="5"/>
        <end position="125"/>
    </location>
</feature>
<keyword evidence="1 2" id="KW-0597">Phosphoprotein</keyword>
<feature type="modified residue" description="4-aspartylphosphate" evidence="2">
    <location>
        <position position="58"/>
    </location>
</feature>
<keyword evidence="5" id="KW-1185">Reference proteome</keyword>
<dbReference type="STRING" id="362418.IW19_09275"/>
<dbReference type="AlphaFoldDB" id="A0A085ZMN2"/>
<dbReference type="SMART" id="SM00448">
    <property type="entry name" value="REC"/>
    <property type="match status" value="1"/>
</dbReference>
<name>A0A085ZMN2_9FLAO</name>
<reference evidence="4 5" key="1">
    <citation type="submission" date="2014-07" db="EMBL/GenBank/DDBJ databases">
        <title>Genome of Flavobacterium reichenbachii LMG 25512.</title>
        <authorList>
            <person name="Stropko S.J."/>
            <person name="Pipes S.E."/>
            <person name="Newman J.D."/>
        </authorList>
    </citation>
    <scope>NUCLEOTIDE SEQUENCE [LARGE SCALE GENOMIC DNA]</scope>
    <source>
        <strain evidence="4 5">LMG 25512</strain>
    </source>
</reference>
<sequence>MLYKNILLIDDDSDDADLFIEAVESLNKNIICVAETNPIKAIENLKKSINLPDILFIDYNMPVLNGNEFIEQLRAVKELEKLPVILYSTYSEDAAEQLSIIHDTEKYITKPSSFEELTAVLKNILE</sequence>
<dbReference type="Gene3D" id="3.40.50.2300">
    <property type="match status" value="1"/>
</dbReference>
<dbReference type="Pfam" id="PF00072">
    <property type="entry name" value="Response_reg"/>
    <property type="match status" value="1"/>
</dbReference>
<organism evidence="4 5">
    <name type="scientific">Flavobacterium reichenbachii</name>
    <dbReference type="NCBI Taxonomy" id="362418"/>
    <lineage>
        <taxon>Bacteria</taxon>
        <taxon>Pseudomonadati</taxon>
        <taxon>Bacteroidota</taxon>
        <taxon>Flavobacteriia</taxon>
        <taxon>Flavobacteriales</taxon>
        <taxon>Flavobacteriaceae</taxon>
        <taxon>Flavobacterium</taxon>
    </lineage>
</organism>
<dbReference type="PANTHER" id="PTHR44591">
    <property type="entry name" value="STRESS RESPONSE REGULATOR PROTEIN 1"/>
    <property type="match status" value="1"/>
</dbReference>
<protein>
    <recommendedName>
        <fullName evidence="3">Response regulatory domain-containing protein</fullName>
    </recommendedName>
</protein>
<gene>
    <name evidence="4" type="ORF">IW19_09275</name>
</gene>
<evidence type="ECO:0000313" key="5">
    <source>
        <dbReference type="Proteomes" id="UP000028715"/>
    </source>
</evidence>
<accession>A0A085ZMN2</accession>
<dbReference type="Proteomes" id="UP000028715">
    <property type="component" value="Unassembled WGS sequence"/>
</dbReference>
<dbReference type="PANTHER" id="PTHR44591:SF3">
    <property type="entry name" value="RESPONSE REGULATORY DOMAIN-CONTAINING PROTEIN"/>
    <property type="match status" value="1"/>
</dbReference>
<dbReference type="SUPFAM" id="SSF52172">
    <property type="entry name" value="CheY-like"/>
    <property type="match status" value="1"/>
</dbReference>
<proteinExistence type="predicted"/>
<evidence type="ECO:0000259" key="3">
    <source>
        <dbReference type="PROSITE" id="PS50110"/>
    </source>
</evidence>
<evidence type="ECO:0000256" key="2">
    <source>
        <dbReference type="PROSITE-ProRule" id="PRU00169"/>
    </source>
</evidence>
<dbReference type="eggNOG" id="COG3706">
    <property type="taxonomic scope" value="Bacteria"/>
</dbReference>
<dbReference type="InterPro" id="IPR001789">
    <property type="entry name" value="Sig_transdc_resp-reg_receiver"/>
</dbReference>
<dbReference type="PROSITE" id="PS50110">
    <property type="entry name" value="RESPONSE_REGULATORY"/>
    <property type="match status" value="1"/>
</dbReference>